<feature type="compositionally biased region" description="Basic and acidic residues" evidence="1">
    <location>
        <begin position="772"/>
        <end position="787"/>
    </location>
</feature>
<feature type="compositionally biased region" description="Basic and acidic residues" evidence="1">
    <location>
        <begin position="932"/>
        <end position="969"/>
    </location>
</feature>
<feature type="compositionally biased region" description="Polar residues" evidence="1">
    <location>
        <begin position="1042"/>
        <end position="1055"/>
    </location>
</feature>
<protein>
    <submittedName>
        <fullName evidence="2">Uncharacterized protein</fullName>
    </submittedName>
</protein>
<feature type="region of interest" description="Disordered" evidence="1">
    <location>
        <begin position="1114"/>
        <end position="1147"/>
    </location>
</feature>
<feature type="compositionally biased region" description="Basic residues" evidence="1">
    <location>
        <begin position="619"/>
        <end position="630"/>
    </location>
</feature>
<feature type="region of interest" description="Disordered" evidence="1">
    <location>
        <begin position="926"/>
        <end position="984"/>
    </location>
</feature>
<feature type="compositionally biased region" description="Basic and acidic residues" evidence="1">
    <location>
        <begin position="1899"/>
        <end position="1927"/>
    </location>
</feature>
<feature type="region of interest" description="Disordered" evidence="1">
    <location>
        <begin position="1037"/>
        <end position="1086"/>
    </location>
</feature>
<feature type="compositionally biased region" description="Polar residues" evidence="1">
    <location>
        <begin position="1624"/>
        <end position="1655"/>
    </location>
</feature>
<feature type="compositionally biased region" description="Basic and acidic residues" evidence="1">
    <location>
        <begin position="1657"/>
        <end position="1672"/>
    </location>
</feature>
<feature type="compositionally biased region" description="Basic and acidic residues" evidence="1">
    <location>
        <begin position="809"/>
        <end position="825"/>
    </location>
</feature>
<feature type="region of interest" description="Disordered" evidence="1">
    <location>
        <begin position="1623"/>
        <end position="1687"/>
    </location>
</feature>
<keyword evidence="3" id="KW-1185">Reference proteome</keyword>
<feature type="region of interest" description="Disordered" evidence="1">
    <location>
        <begin position="1372"/>
        <end position="1396"/>
    </location>
</feature>
<feature type="region of interest" description="Disordered" evidence="1">
    <location>
        <begin position="369"/>
        <end position="530"/>
    </location>
</feature>
<feature type="compositionally biased region" description="Polar residues" evidence="1">
    <location>
        <begin position="301"/>
        <end position="311"/>
    </location>
</feature>
<feature type="region of interest" description="Disordered" evidence="1">
    <location>
        <begin position="804"/>
        <end position="825"/>
    </location>
</feature>
<feature type="compositionally biased region" description="Basic and acidic residues" evidence="1">
    <location>
        <begin position="1801"/>
        <end position="1822"/>
    </location>
</feature>
<feature type="compositionally biased region" description="Basic and acidic residues" evidence="1">
    <location>
        <begin position="998"/>
        <end position="1015"/>
    </location>
</feature>
<accession>A0A8B6BEP2</accession>
<feature type="compositionally biased region" description="Basic and acidic residues" evidence="1">
    <location>
        <begin position="1056"/>
        <end position="1086"/>
    </location>
</feature>
<proteinExistence type="predicted"/>
<name>A0A8B6BEP2_MYTGA</name>
<feature type="compositionally biased region" description="Polar residues" evidence="1">
    <location>
        <begin position="1928"/>
        <end position="1941"/>
    </location>
</feature>
<feature type="compositionally biased region" description="Basic residues" evidence="1">
    <location>
        <begin position="35"/>
        <end position="45"/>
    </location>
</feature>
<feature type="region of interest" description="Disordered" evidence="1">
    <location>
        <begin position="1707"/>
        <end position="1958"/>
    </location>
</feature>
<evidence type="ECO:0000313" key="3">
    <source>
        <dbReference type="Proteomes" id="UP000596742"/>
    </source>
</evidence>
<organism evidence="2 3">
    <name type="scientific">Mytilus galloprovincialis</name>
    <name type="common">Mediterranean mussel</name>
    <dbReference type="NCBI Taxonomy" id="29158"/>
    <lineage>
        <taxon>Eukaryota</taxon>
        <taxon>Metazoa</taxon>
        <taxon>Spiralia</taxon>
        <taxon>Lophotrochozoa</taxon>
        <taxon>Mollusca</taxon>
        <taxon>Bivalvia</taxon>
        <taxon>Autobranchia</taxon>
        <taxon>Pteriomorphia</taxon>
        <taxon>Mytilida</taxon>
        <taxon>Mytiloidea</taxon>
        <taxon>Mytilidae</taxon>
        <taxon>Mytilinae</taxon>
        <taxon>Mytilus</taxon>
    </lineage>
</organism>
<feature type="compositionally biased region" description="Basic and acidic residues" evidence="1">
    <location>
        <begin position="733"/>
        <end position="750"/>
    </location>
</feature>
<gene>
    <name evidence="2" type="ORF">MGAL_10B064584</name>
</gene>
<feature type="compositionally biased region" description="Low complexity" evidence="1">
    <location>
        <begin position="696"/>
        <end position="707"/>
    </location>
</feature>
<feature type="compositionally biased region" description="Basic and acidic residues" evidence="1">
    <location>
        <begin position="399"/>
        <end position="414"/>
    </location>
</feature>
<feature type="compositionally biased region" description="Basic and acidic residues" evidence="1">
    <location>
        <begin position="46"/>
        <end position="57"/>
    </location>
</feature>
<evidence type="ECO:0000313" key="2">
    <source>
        <dbReference type="EMBL" id="VDH88982.1"/>
    </source>
</evidence>
<feature type="region of interest" description="Disordered" evidence="1">
    <location>
        <begin position="301"/>
        <end position="348"/>
    </location>
</feature>
<feature type="compositionally biased region" description="Basic and acidic residues" evidence="1">
    <location>
        <begin position="1373"/>
        <end position="1396"/>
    </location>
</feature>
<feature type="region of interest" description="Disordered" evidence="1">
    <location>
        <begin position="996"/>
        <end position="1015"/>
    </location>
</feature>
<feature type="region of interest" description="Disordered" evidence="1">
    <location>
        <begin position="1"/>
        <end position="149"/>
    </location>
</feature>
<sequence length="1958" mass="220140">MQNSRLMSKVFGIEKKTDESSSKERRHSFEDTSPRKHTRSKGRKRSTPEAKRQRSEEPPLAFSNVKIEEGASKGNNSVDSSPDSEKSAWINVEIKPPSDNLQESSTSEKDPTVVDTDKSDDYIKLTHSKTSGESASPECVVNPPSPDQPVLVDGPAMSASTWESVDTSTTKVFISEHVYKDCVVIETTSEHKDRLSKEFQCLPDNSEGKVQLSADSFIKIEEASEDMTSLNDKNWNNMNASAFLDIDMPTESESRRLTTSFVHIDQDEVFRLQESKNNADSDIKSVLGELENLETVDELSISSSDKNSNAQDVIPFGANSSKQQSDHDSMSTNDCGNTEEKNQSTVVQKTESMIENGNYNADAKYVVPKMPVSKGQGGNKLSKKLEKRERWKEKKRKSKTPEKSSAIKDTKSIEDANVDIIGKENSCGLLKESNGVSNEVDKKILATDVKTDSTNKEEKETETSSKKDEKGKETKAEQTDVNSNKPKQKYVIPSKRNKGSISPSERQRKEKDQIPETRGEKKEEKYETEPKNFLEFVQRKTSKGVIVDAKKLMFELGFLKDVKQEDIYEAVIEQYKMAADRKFHYWIKQARYNAELIFTQDWIEENLPSLEGNREKKSDWRKKKQEKRKSGHSEYDRPAGGMCRDVRLETDPSLQVVRENVGSKSSIEKVAHVGTSQKLTENTKKELDMKSDKNADSSQRLSDSSRSSRMKYSDVRLETNPNMMVVRENAGSRSKDQKDKIDRSSKMKYSDVRLETNPNLMVVRENAGSMSEDQKEKTDRSSKMKYSDVRLETNPNLMVVRENAGSWSKDQKEKTDRSSKMKYSDVRLETNPNLNVVRENAADRSRSSRLKYTDVRLETNPNLTTVRENAGDKTKMLVKESTKDIQTNEESQKIISTNITDAEVKAEHGENQDDNVDIMPAHDQILNNSSNVRKDSSEVSKFELESKKVSTEPENESATKEGDNTERSQDQLICDGDLREPSKEETLLNYSGAVKSAGKIEKDDLKSDESDTDVKNEVSGALTSLLALVETEITKKFDDNGNPITDKQAETLSEENVTKIYDHQGENHDREIKDRERMTEEKQTDMKEETMTIISEVHVKTEGEGFVVKTKLHKSVKSDTGNETETSDTLDHNKESKGTKEPVGQENDKQSYAAALGLVQSEETLPSLAQSGESLPLPTHSVTLDVTKMENQQKIEDENISHASDQKLEETEKLTSVNIQSETVEKSSSLTQSVITLVNEVCESSVQKQVETLAFKEVQNKISVEMPANGLEKIDDKDKTACEKELIEEKSLPLSLTDSIFSLVQETRVENTQEKLESLVKGMAKTRETDEAGIITCRDTLTVQADYKMQSESKETKSDKVEDTKTKVAISKAADDTKASEGHTKSMMDKTNKTDENKVTSDVVKTIEGVRKTLMDITKTVEDDRITIEDITKTVTHKTLKTAATIETDNVRTVQHEYKTMADVIETIEDVKNTLKDINKTVEDDTKTIADLTKTVQGDIEKEAANISIIDDTKIEGAESKTTTDDTRVTSENIESEIIQTDIKTIEKGLKDLITEMAAKEKISADDNGVQLDYRNSPTNSNEIGEQVRRLSPLGMAGSLSPTMVRSCEFLAKDGNLSEADSLENLSVKSDGGSRSNSKSQRKTVGSRIQQPKSYSRSHDTPNKSSFKERNWHGTSTPGRYGNSRHDSCKQPVHGWYDHSYGSPRQYGQYHSYSESHDKNNRGRGSYGNTPRGSYRKQNYNTPDRFQQTNSSSYKSHSYKESHYVKEHKGKTTDRFTHDRKQGRSFDKQESDNHGSNYKSSDVRKSEMGGGIEKKIEREKDYITTGKPKNIDTKYKSSDSRQKIEKQEEHYSKLSEKVSGSKSVNQKEAQGSTGKKETSLPKCEDIPSKALESSQGSGDKMKCSSDQKPDLSEDTSKEATDSSKEGSHQQAQGTSKGATNSQKQKQKKKRRSNAKYKW</sequence>
<feature type="region of interest" description="Disordered" evidence="1">
    <location>
        <begin position="766"/>
        <end position="787"/>
    </location>
</feature>
<feature type="compositionally biased region" description="Basic and acidic residues" evidence="1">
    <location>
        <begin position="439"/>
        <end position="478"/>
    </location>
</feature>
<feature type="compositionally biased region" description="Polar residues" evidence="1">
    <location>
        <begin position="1858"/>
        <end position="1873"/>
    </location>
</feature>
<reference evidence="2" key="1">
    <citation type="submission" date="2018-11" db="EMBL/GenBank/DDBJ databases">
        <authorList>
            <person name="Alioto T."/>
            <person name="Alioto T."/>
        </authorList>
    </citation>
    <scope>NUCLEOTIDE SEQUENCE</scope>
</reference>
<comment type="caution">
    <text evidence="2">The sequence shown here is derived from an EMBL/GenBank/DDBJ whole genome shotgun (WGS) entry which is preliminary data.</text>
</comment>
<dbReference type="Proteomes" id="UP000596742">
    <property type="component" value="Unassembled WGS sequence"/>
</dbReference>
<feature type="compositionally biased region" description="Basic and acidic residues" evidence="1">
    <location>
        <begin position="1874"/>
        <end position="1887"/>
    </location>
</feature>
<evidence type="ECO:0000256" key="1">
    <source>
        <dbReference type="SAM" id="MobiDB-lite"/>
    </source>
</evidence>
<feature type="compositionally biased region" description="Basic and acidic residues" evidence="1">
    <location>
        <begin position="12"/>
        <end position="34"/>
    </location>
</feature>
<dbReference type="EMBL" id="UYJE01000005">
    <property type="protein sequence ID" value="VDH88982.1"/>
    <property type="molecule type" value="Genomic_DNA"/>
</dbReference>
<feature type="compositionally biased region" description="Basic and acidic residues" evidence="1">
    <location>
        <begin position="1758"/>
        <end position="1793"/>
    </location>
</feature>
<dbReference type="OrthoDB" id="6135086at2759"/>
<feature type="compositionally biased region" description="Basic and acidic residues" evidence="1">
    <location>
        <begin position="1829"/>
        <end position="1856"/>
    </location>
</feature>
<feature type="compositionally biased region" description="Basic and acidic residues" evidence="1">
    <location>
        <begin position="505"/>
        <end position="530"/>
    </location>
</feature>
<feature type="compositionally biased region" description="Basic residues" evidence="1">
    <location>
        <begin position="1944"/>
        <end position="1958"/>
    </location>
</feature>
<feature type="compositionally biased region" description="Basic and acidic residues" evidence="1">
    <location>
        <begin position="681"/>
        <end position="695"/>
    </location>
</feature>
<feature type="compositionally biased region" description="Basic and acidic residues" evidence="1">
    <location>
        <begin position="106"/>
        <end position="124"/>
    </location>
</feature>
<feature type="compositionally biased region" description="Basic and acidic residues" evidence="1">
    <location>
        <begin position="1129"/>
        <end position="1140"/>
    </location>
</feature>
<feature type="compositionally biased region" description="Polar residues" evidence="1">
    <location>
        <begin position="1727"/>
        <end position="1750"/>
    </location>
</feature>
<feature type="compositionally biased region" description="Basic and acidic residues" evidence="1">
    <location>
        <begin position="383"/>
        <end position="392"/>
    </location>
</feature>
<feature type="region of interest" description="Disordered" evidence="1">
    <location>
        <begin position="613"/>
        <end position="750"/>
    </location>
</feature>